<reference evidence="9" key="2">
    <citation type="submission" date="2022-08" db="EMBL/GenBank/DDBJ databases">
        <title>Genome Sequencing of Bacteroides fragilis Group Isolates with Nanopore Technology.</title>
        <authorList>
            <person name="Tisza M.J."/>
            <person name="Smith D."/>
            <person name="Dekker J.P."/>
        </authorList>
    </citation>
    <scope>NUCLEOTIDE SEQUENCE</scope>
    <source>
        <strain evidence="9">BFG-527</strain>
    </source>
</reference>
<evidence type="ECO:0000313" key="10">
    <source>
        <dbReference type="Proteomes" id="UP000095606"/>
    </source>
</evidence>
<dbReference type="GeneID" id="69588285"/>
<gene>
    <name evidence="8" type="ORF">ERS852461_01916</name>
    <name evidence="9" type="ORF">NXY30_06495</name>
</gene>
<dbReference type="PROSITE" id="PS51257">
    <property type="entry name" value="PROKAR_LIPOPROTEIN"/>
    <property type="match status" value="1"/>
</dbReference>
<feature type="domain" description="RagB/SusD" evidence="6">
    <location>
        <begin position="361"/>
        <end position="678"/>
    </location>
</feature>
<keyword evidence="5" id="KW-0998">Cell outer membrane</keyword>
<comment type="similarity">
    <text evidence="2">Belongs to the SusD family.</text>
</comment>
<accession>A0A174KRT7</accession>
<dbReference type="InterPro" id="IPR012944">
    <property type="entry name" value="SusD_RagB_dom"/>
</dbReference>
<keyword evidence="11" id="KW-1185">Reference proteome</keyword>
<evidence type="ECO:0000256" key="5">
    <source>
        <dbReference type="ARBA" id="ARBA00023237"/>
    </source>
</evidence>
<keyword evidence="4" id="KW-0472">Membrane</keyword>
<reference evidence="8 10" key="1">
    <citation type="submission" date="2015-09" db="EMBL/GenBank/DDBJ databases">
        <authorList>
            <consortium name="Pathogen Informatics"/>
        </authorList>
    </citation>
    <scope>NUCLEOTIDE SEQUENCE [LARGE SCALE GENOMIC DNA]</scope>
    <source>
        <strain evidence="8 10">2789STDY5834846</strain>
    </source>
</reference>
<dbReference type="Pfam" id="PF07980">
    <property type="entry name" value="SusD_RagB"/>
    <property type="match status" value="1"/>
</dbReference>
<evidence type="ECO:0000313" key="11">
    <source>
        <dbReference type="Proteomes" id="UP001060104"/>
    </source>
</evidence>
<evidence type="ECO:0000259" key="7">
    <source>
        <dbReference type="Pfam" id="PF14322"/>
    </source>
</evidence>
<evidence type="ECO:0000256" key="2">
    <source>
        <dbReference type="ARBA" id="ARBA00006275"/>
    </source>
</evidence>
<accession>A0A3E5GL20</accession>
<dbReference type="EMBL" id="CZAE01000007">
    <property type="protein sequence ID" value="CUP12568.1"/>
    <property type="molecule type" value="Genomic_DNA"/>
</dbReference>
<dbReference type="EMBL" id="CP103141">
    <property type="protein sequence ID" value="UVQ76025.1"/>
    <property type="molecule type" value="Genomic_DNA"/>
</dbReference>
<dbReference type="SUPFAM" id="SSF48452">
    <property type="entry name" value="TPR-like"/>
    <property type="match status" value="1"/>
</dbReference>
<evidence type="ECO:0000313" key="8">
    <source>
        <dbReference type="EMBL" id="CUP12568.1"/>
    </source>
</evidence>
<comment type="subcellular location">
    <subcellularLocation>
        <location evidence="1">Cell outer membrane</location>
    </subcellularLocation>
</comment>
<keyword evidence="3" id="KW-0732">Signal</keyword>
<evidence type="ECO:0000313" key="9">
    <source>
        <dbReference type="EMBL" id="UVQ76025.1"/>
    </source>
</evidence>
<evidence type="ECO:0000256" key="1">
    <source>
        <dbReference type="ARBA" id="ARBA00004442"/>
    </source>
</evidence>
<dbReference type="RefSeq" id="WP_055269359.1">
    <property type="nucleotide sequence ID" value="NZ_CABMFH010000003.1"/>
</dbReference>
<sequence length="682" mass="77806">MKKKYILLSAVLGLGLGLSSCSDYLNVDKFFKDRMSLEDVFKSEDYSEEWLANAYSYLTGSNADVASKGHTPFCFADDMYFGDRDDFYKRLKNGEYGEGDQQGSWGACYSGIRQASIFIQNIDINEEFTPEEIADYKAQARFVRAYYYWLLLRKYGPVPLLPEEGLDYTESYDALSQSRNTYDECANYIASEMVLAAKDLPLARGPLSIARPTRGAALAARAKVLLYAASPINNPRPADTEKFTDMVDDNGKCLIAQEYDESKWARAAAAARDVIELNQYELYHAGIRETEAPGFPKTIIPPADGNFSEKEWPNGWKNIDPFESYRSIFNGQLAAENNPELIFTRGQNQSTEGINVLVGHQLPRFTSGWNTHGLTQKQCDAYYLNDGTNCPGKERELNLPGRSDMRERPTGFVTKEDVEAGRYKPLAEGVSLQYANREPRFYASVAYSGSVWYFLKADKEDNKGPKQIFNYRGGGNGYTNTMFWLRTGIGVMKFVHPDDANDNNSNDNGWTHIRKKAEPAIRYAEVLLIYAEALNELAGSYNVASWDEMQTYSLTRTEDELKKGIQPIRIRAGLPDYTQEEYGDPAKFREKLKRERQIELMGEGHRYYDLRRWKDAPVEEALPIYGCNTLMTEQQRDLFHTPVVVPSLPTTFSRKMYFWPISHDELKKNKRLTQNPGWTYND</sequence>
<dbReference type="Pfam" id="PF14322">
    <property type="entry name" value="SusD-like_3"/>
    <property type="match status" value="1"/>
</dbReference>
<dbReference type="Proteomes" id="UP001060104">
    <property type="component" value="Chromosome"/>
</dbReference>
<name>A0A174KRT7_9BACE</name>
<evidence type="ECO:0000259" key="6">
    <source>
        <dbReference type="Pfam" id="PF07980"/>
    </source>
</evidence>
<dbReference type="InterPro" id="IPR011990">
    <property type="entry name" value="TPR-like_helical_dom_sf"/>
</dbReference>
<evidence type="ECO:0000256" key="4">
    <source>
        <dbReference type="ARBA" id="ARBA00023136"/>
    </source>
</evidence>
<dbReference type="InterPro" id="IPR033985">
    <property type="entry name" value="SusD-like_N"/>
</dbReference>
<protein>
    <submittedName>
        <fullName evidence="8 9">SusD family</fullName>
    </submittedName>
</protein>
<dbReference type="AlphaFoldDB" id="A0A174KRT7"/>
<organism evidence="8 10">
    <name type="scientific">Bacteroides faecis</name>
    <dbReference type="NCBI Taxonomy" id="674529"/>
    <lineage>
        <taxon>Bacteria</taxon>
        <taxon>Pseudomonadati</taxon>
        <taxon>Bacteroidota</taxon>
        <taxon>Bacteroidia</taxon>
        <taxon>Bacteroidales</taxon>
        <taxon>Bacteroidaceae</taxon>
        <taxon>Bacteroides</taxon>
    </lineage>
</organism>
<feature type="domain" description="SusD-like N-terminal" evidence="7">
    <location>
        <begin position="98"/>
        <end position="226"/>
    </location>
</feature>
<dbReference type="Gene3D" id="1.25.40.390">
    <property type="match status" value="1"/>
</dbReference>
<proteinExistence type="inferred from homology"/>
<dbReference type="GO" id="GO:0009279">
    <property type="term" value="C:cell outer membrane"/>
    <property type="evidence" value="ECO:0007669"/>
    <property type="project" value="UniProtKB-SubCell"/>
</dbReference>
<evidence type="ECO:0000256" key="3">
    <source>
        <dbReference type="ARBA" id="ARBA00022729"/>
    </source>
</evidence>
<dbReference type="Proteomes" id="UP000095606">
    <property type="component" value="Unassembled WGS sequence"/>
</dbReference>